<keyword evidence="3 6" id="KW-0812">Transmembrane</keyword>
<dbReference type="PANTHER" id="PTHR23520:SF5">
    <property type="entry name" value="TRANSPORTER, PUTATIVE (AFU_ORTHOLOGUE AFUA_3G04000)-RELATED"/>
    <property type="match status" value="1"/>
</dbReference>
<dbReference type="InterPro" id="IPR036259">
    <property type="entry name" value="MFS_trans_sf"/>
</dbReference>
<name>A0ABN8ACC8_9BACI</name>
<evidence type="ECO:0000256" key="5">
    <source>
        <dbReference type="ARBA" id="ARBA00023136"/>
    </source>
</evidence>
<keyword evidence="5 6" id="KW-0472">Membrane</keyword>
<protein>
    <submittedName>
        <fullName evidence="8">Multidrug resistance protein MdtG</fullName>
    </submittedName>
</protein>
<dbReference type="InterPro" id="IPR011701">
    <property type="entry name" value="MFS"/>
</dbReference>
<dbReference type="Proteomes" id="UP000789833">
    <property type="component" value="Unassembled WGS sequence"/>
</dbReference>
<comment type="caution">
    <text evidence="8">The sequence shown here is derived from an EMBL/GenBank/DDBJ whole genome shotgun (WGS) entry which is preliminary data.</text>
</comment>
<feature type="domain" description="Major facilitator superfamily (MFS) profile" evidence="7">
    <location>
        <begin position="24"/>
        <end position="418"/>
    </location>
</feature>
<evidence type="ECO:0000256" key="2">
    <source>
        <dbReference type="ARBA" id="ARBA00022448"/>
    </source>
</evidence>
<dbReference type="InterPro" id="IPR005829">
    <property type="entry name" value="Sugar_transporter_CS"/>
</dbReference>
<organism evidence="8 9">
    <name type="scientific">Sutcliffiella rhizosphaerae</name>
    <dbReference type="NCBI Taxonomy" id="2880967"/>
    <lineage>
        <taxon>Bacteria</taxon>
        <taxon>Bacillati</taxon>
        <taxon>Bacillota</taxon>
        <taxon>Bacilli</taxon>
        <taxon>Bacillales</taxon>
        <taxon>Bacillaceae</taxon>
        <taxon>Sutcliffiella</taxon>
    </lineage>
</organism>
<proteinExistence type="predicted"/>
<dbReference type="SUPFAM" id="SSF103473">
    <property type="entry name" value="MFS general substrate transporter"/>
    <property type="match status" value="1"/>
</dbReference>
<evidence type="ECO:0000313" key="8">
    <source>
        <dbReference type="EMBL" id="CAG9620823.1"/>
    </source>
</evidence>
<dbReference type="PANTHER" id="PTHR23520">
    <property type="entry name" value="TRANSPORTER, PUTATIVE (AFU_ORTHOLOGUE AFUA_3G04000)-RELATED"/>
    <property type="match status" value="1"/>
</dbReference>
<feature type="transmembrane region" description="Helical" evidence="6">
    <location>
        <begin position="28"/>
        <end position="49"/>
    </location>
</feature>
<evidence type="ECO:0000313" key="9">
    <source>
        <dbReference type="Proteomes" id="UP000789833"/>
    </source>
</evidence>
<keyword evidence="2" id="KW-0813">Transport</keyword>
<reference evidence="8 9" key="1">
    <citation type="submission" date="2021-10" db="EMBL/GenBank/DDBJ databases">
        <authorList>
            <person name="Criscuolo A."/>
        </authorList>
    </citation>
    <scope>NUCLEOTIDE SEQUENCE [LARGE SCALE GENOMIC DNA]</scope>
    <source>
        <strain evidence="9">CIP 111883</strain>
    </source>
</reference>
<dbReference type="InterPro" id="IPR020846">
    <property type="entry name" value="MFS_dom"/>
</dbReference>
<feature type="transmembrane region" description="Helical" evidence="6">
    <location>
        <begin position="302"/>
        <end position="319"/>
    </location>
</feature>
<evidence type="ECO:0000256" key="3">
    <source>
        <dbReference type="ARBA" id="ARBA00022692"/>
    </source>
</evidence>
<feature type="transmembrane region" description="Helical" evidence="6">
    <location>
        <begin position="148"/>
        <end position="166"/>
    </location>
</feature>
<feature type="transmembrane region" description="Helical" evidence="6">
    <location>
        <begin position="270"/>
        <end position="290"/>
    </location>
</feature>
<feature type="transmembrane region" description="Helical" evidence="6">
    <location>
        <begin position="186"/>
        <end position="205"/>
    </location>
</feature>
<evidence type="ECO:0000256" key="4">
    <source>
        <dbReference type="ARBA" id="ARBA00022989"/>
    </source>
</evidence>
<feature type="transmembrane region" description="Helical" evidence="6">
    <location>
        <begin position="90"/>
        <end position="108"/>
    </location>
</feature>
<feature type="transmembrane region" description="Helical" evidence="6">
    <location>
        <begin position="235"/>
        <end position="258"/>
    </location>
</feature>
<dbReference type="PROSITE" id="PS50850">
    <property type="entry name" value="MFS"/>
    <property type="match status" value="1"/>
</dbReference>
<dbReference type="EMBL" id="CAKJTJ010000006">
    <property type="protein sequence ID" value="CAG9620823.1"/>
    <property type="molecule type" value="Genomic_DNA"/>
</dbReference>
<gene>
    <name evidence="8" type="primary">mdtG</name>
    <name evidence="8" type="ORF">BACCIP111883_01594</name>
</gene>
<dbReference type="Gene3D" id="1.20.1250.20">
    <property type="entry name" value="MFS general substrate transporter like domains"/>
    <property type="match status" value="2"/>
</dbReference>
<comment type="subcellular location">
    <subcellularLocation>
        <location evidence="1">Cell membrane</location>
        <topology evidence="1">Multi-pass membrane protein</topology>
    </subcellularLocation>
</comment>
<feature type="transmembrane region" description="Helical" evidence="6">
    <location>
        <begin position="114"/>
        <end position="136"/>
    </location>
</feature>
<feature type="transmembrane region" description="Helical" evidence="6">
    <location>
        <begin position="392"/>
        <end position="414"/>
    </location>
</feature>
<keyword evidence="4 6" id="KW-1133">Transmembrane helix</keyword>
<keyword evidence="9" id="KW-1185">Reference proteome</keyword>
<evidence type="ECO:0000259" key="7">
    <source>
        <dbReference type="PROSITE" id="PS50850"/>
    </source>
</evidence>
<sequence>MIDRGTLLMKNINILQNFKSYNYNVRQLFVVNILTQIGLGVFMVVYNFYIRELGFAETVNGKVIAMSSLAAALILIPAGVLSDKIGRRKMMIYGVVVSSLFMFLRSIFAAESLLLISAFIGGIAMAFIQVTAIPWLAENSTKEQRVKLFSYHFAVMMGANVIGNLLGGTMTDLFLHVGQLNEVWSIRLTLLLGSLVFALGIFPLLKTTESFKNGEPISFSLHNFKPNFPPGQLKIILIFAFASILIGFGSGLVIPYLNLYFADRFQTSNSTIGIVLSLGQAVTAVAMIIGPAVVRKVGEMRAVVILQLLSLPFMLVTAFTQSFLLAALGFLFRQALMNAANPIISSMMMDKVDNSLKGFANSMNQMVFSLGWASMGPVSMTIVLIYGEYWGYSIVFSITAVLYLTSSIFFYFMFRGKSTANSQKSLVKTS</sequence>
<evidence type="ECO:0000256" key="1">
    <source>
        <dbReference type="ARBA" id="ARBA00004651"/>
    </source>
</evidence>
<dbReference type="PROSITE" id="PS00216">
    <property type="entry name" value="SUGAR_TRANSPORT_1"/>
    <property type="match status" value="1"/>
</dbReference>
<feature type="transmembrane region" description="Helical" evidence="6">
    <location>
        <begin position="366"/>
        <end position="386"/>
    </location>
</feature>
<feature type="transmembrane region" description="Helical" evidence="6">
    <location>
        <begin position="61"/>
        <end position="81"/>
    </location>
</feature>
<dbReference type="Pfam" id="PF07690">
    <property type="entry name" value="MFS_1"/>
    <property type="match status" value="1"/>
</dbReference>
<accession>A0ABN8ACC8</accession>
<evidence type="ECO:0000256" key="6">
    <source>
        <dbReference type="SAM" id="Phobius"/>
    </source>
</evidence>